<evidence type="ECO:0000313" key="2">
    <source>
        <dbReference type="EMBL" id="RLN19056.1"/>
    </source>
</evidence>
<evidence type="ECO:0000256" key="1">
    <source>
        <dbReference type="SAM" id="MobiDB-lite"/>
    </source>
</evidence>
<feature type="compositionally biased region" description="Polar residues" evidence="1">
    <location>
        <begin position="1"/>
        <end position="11"/>
    </location>
</feature>
<feature type="region of interest" description="Disordered" evidence="1">
    <location>
        <begin position="1"/>
        <end position="32"/>
    </location>
</feature>
<name>A0A3L6SGL5_PANMI</name>
<proteinExistence type="predicted"/>
<organism evidence="2 3">
    <name type="scientific">Panicum miliaceum</name>
    <name type="common">Proso millet</name>
    <name type="synonym">Broomcorn millet</name>
    <dbReference type="NCBI Taxonomy" id="4540"/>
    <lineage>
        <taxon>Eukaryota</taxon>
        <taxon>Viridiplantae</taxon>
        <taxon>Streptophyta</taxon>
        <taxon>Embryophyta</taxon>
        <taxon>Tracheophyta</taxon>
        <taxon>Spermatophyta</taxon>
        <taxon>Magnoliopsida</taxon>
        <taxon>Liliopsida</taxon>
        <taxon>Poales</taxon>
        <taxon>Poaceae</taxon>
        <taxon>PACMAD clade</taxon>
        <taxon>Panicoideae</taxon>
        <taxon>Panicodae</taxon>
        <taxon>Paniceae</taxon>
        <taxon>Panicinae</taxon>
        <taxon>Panicum</taxon>
        <taxon>Panicum sect. Panicum</taxon>
    </lineage>
</organism>
<gene>
    <name evidence="2" type="ORF">C2845_PM02G18060</name>
</gene>
<sequence>MRVKQLMTSRMTGKKGATKGKGKESKTAATARDDWRTSKCFEADLQTMVDECLLQPKEPPPLTAQALTLAHDAAFTTELGSTAISPFYHRYVALARCRSFAAQ</sequence>
<evidence type="ECO:0000313" key="3">
    <source>
        <dbReference type="Proteomes" id="UP000275267"/>
    </source>
</evidence>
<reference evidence="3" key="1">
    <citation type="journal article" date="2019" name="Nat. Commun.">
        <title>The genome of broomcorn millet.</title>
        <authorList>
            <person name="Zou C."/>
            <person name="Miki D."/>
            <person name="Li D."/>
            <person name="Tang Q."/>
            <person name="Xiao L."/>
            <person name="Rajput S."/>
            <person name="Deng P."/>
            <person name="Jia W."/>
            <person name="Huang R."/>
            <person name="Zhang M."/>
            <person name="Sun Y."/>
            <person name="Hu J."/>
            <person name="Fu X."/>
            <person name="Schnable P.S."/>
            <person name="Li F."/>
            <person name="Zhang H."/>
            <person name="Feng B."/>
            <person name="Zhu X."/>
            <person name="Liu R."/>
            <person name="Schnable J.C."/>
            <person name="Zhu J.-K."/>
            <person name="Zhang H."/>
        </authorList>
    </citation>
    <scope>NUCLEOTIDE SEQUENCE [LARGE SCALE GENOMIC DNA]</scope>
</reference>
<comment type="caution">
    <text evidence="2">The sequence shown here is derived from an EMBL/GenBank/DDBJ whole genome shotgun (WGS) entry which is preliminary data.</text>
</comment>
<dbReference type="EMBL" id="PQIB02000005">
    <property type="protein sequence ID" value="RLN19056.1"/>
    <property type="molecule type" value="Genomic_DNA"/>
</dbReference>
<feature type="compositionally biased region" description="Basic and acidic residues" evidence="1">
    <location>
        <begin position="21"/>
        <end position="32"/>
    </location>
</feature>
<accession>A0A3L6SGL5</accession>
<protein>
    <submittedName>
        <fullName evidence="2">Uncharacterized protein</fullName>
    </submittedName>
</protein>
<keyword evidence="3" id="KW-1185">Reference proteome</keyword>
<dbReference type="Proteomes" id="UP000275267">
    <property type="component" value="Unassembled WGS sequence"/>
</dbReference>
<dbReference type="AlphaFoldDB" id="A0A3L6SGL5"/>